<keyword evidence="25" id="KW-1185">Reference proteome</keyword>
<feature type="compositionally biased region" description="Low complexity" evidence="22">
    <location>
        <begin position="206"/>
        <end position="218"/>
    </location>
</feature>
<evidence type="ECO:0000256" key="19">
    <source>
        <dbReference type="ARBA" id="ARBA00048336"/>
    </source>
</evidence>
<accession>A0A8C8ZTH3</accession>
<evidence type="ECO:0000313" key="25">
    <source>
        <dbReference type="Proteomes" id="UP000694414"/>
    </source>
</evidence>
<keyword evidence="7 21" id="KW-0863">Zinc-finger</keyword>
<comment type="function">
    <text evidence="17">Protein phosphatase that displays CTD phosphatase activity and regulates transcription of snRNA genes. Recognizes and binds phosphorylated 'Ser-7' of the C-terminal heptapeptide repeat domain (CTD) of the largest RNA polymerase II subunit POLR2A, and mediates dephosphorylation of 'Ser-5' of the CTD, thereby promoting transcription of snRNA genes. Downstream of EIF2AK3/PERK, dephosphorylates ERN1, a sensor for the endoplasmic reticulum unfolded protein response (UPR), to abort failed ER-stress adaptation and trigger apoptosis.</text>
</comment>
<reference evidence="24" key="1">
    <citation type="submission" date="2025-08" db="UniProtKB">
        <authorList>
            <consortium name="Ensembl"/>
        </authorList>
    </citation>
    <scope>IDENTIFICATION</scope>
</reference>
<dbReference type="InterPro" id="IPR007308">
    <property type="entry name" value="Rtr1/RPAP2_dom"/>
</dbReference>
<dbReference type="GO" id="GO:0005829">
    <property type="term" value="C:cytosol"/>
    <property type="evidence" value="ECO:0007669"/>
    <property type="project" value="Ensembl"/>
</dbReference>
<keyword evidence="13" id="KW-0175">Coiled coil</keyword>
<evidence type="ECO:0000256" key="4">
    <source>
        <dbReference type="ARBA" id="ARBA00022490"/>
    </source>
</evidence>
<keyword evidence="5" id="KW-0597">Phosphoprotein</keyword>
<evidence type="ECO:0000256" key="2">
    <source>
        <dbReference type="ARBA" id="ARBA00004496"/>
    </source>
</evidence>
<dbReference type="EC" id="3.1.3.16" evidence="21"/>
<comment type="similarity">
    <text evidence="3 20 21">Belongs to the RPAP2 family.</text>
</comment>
<dbReference type="InterPro" id="IPR039693">
    <property type="entry name" value="Rtr1/RPAP2"/>
</dbReference>
<evidence type="ECO:0000256" key="21">
    <source>
        <dbReference type="RuleBase" id="RU367080"/>
    </source>
</evidence>
<evidence type="ECO:0000256" key="16">
    <source>
        <dbReference type="ARBA" id="ARBA00025886"/>
    </source>
</evidence>
<dbReference type="GO" id="GO:0008270">
    <property type="term" value="F:zinc ion binding"/>
    <property type="evidence" value="ECO:0007669"/>
    <property type="project" value="UniProtKB-KW"/>
</dbReference>
<evidence type="ECO:0000256" key="8">
    <source>
        <dbReference type="ARBA" id="ARBA00022801"/>
    </source>
</evidence>
<evidence type="ECO:0000256" key="20">
    <source>
        <dbReference type="PROSITE-ProRule" id="PRU00812"/>
    </source>
</evidence>
<dbReference type="InterPro" id="IPR038534">
    <property type="entry name" value="Rtr1/RPAP2_sf"/>
</dbReference>
<keyword evidence="15 21" id="KW-0539">Nucleus</keyword>
<proteinExistence type="inferred from homology"/>
<dbReference type="GO" id="GO:0009301">
    <property type="term" value="P:snRNA transcription"/>
    <property type="evidence" value="ECO:0007669"/>
    <property type="project" value="Ensembl"/>
</dbReference>
<evidence type="ECO:0000256" key="10">
    <source>
        <dbReference type="ARBA" id="ARBA00022912"/>
    </source>
</evidence>
<keyword evidence="10 21" id="KW-0904">Protein phosphatase</keyword>
<keyword evidence="6 21" id="KW-0479">Metal-binding</keyword>
<evidence type="ECO:0000256" key="17">
    <source>
        <dbReference type="ARBA" id="ARBA00045547"/>
    </source>
</evidence>
<comment type="catalytic activity">
    <reaction evidence="18 21">
        <text>O-phospho-L-seryl-[protein] + H2O = L-seryl-[protein] + phosphate</text>
        <dbReference type="Rhea" id="RHEA:20629"/>
        <dbReference type="Rhea" id="RHEA-COMP:9863"/>
        <dbReference type="Rhea" id="RHEA-COMP:11604"/>
        <dbReference type="ChEBI" id="CHEBI:15377"/>
        <dbReference type="ChEBI" id="CHEBI:29999"/>
        <dbReference type="ChEBI" id="CHEBI:43474"/>
        <dbReference type="ChEBI" id="CHEBI:83421"/>
        <dbReference type="EC" id="3.1.3.16"/>
    </reaction>
</comment>
<evidence type="ECO:0000256" key="6">
    <source>
        <dbReference type="ARBA" id="ARBA00022723"/>
    </source>
</evidence>
<gene>
    <name evidence="24" type="primary">RPAP2</name>
</gene>
<dbReference type="Pfam" id="PF04181">
    <property type="entry name" value="RPAP2_Rtr1"/>
    <property type="match status" value="1"/>
</dbReference>
<organism evidence="24 25">
    <name type="scientific">Prolemur simus</name>
    <name type="common">Greater bamboo lemur</name>
    <name type="synonym">Hapalemur simus</name>
    <dbReference type="NCBI Taxonomy" id="1328070"/>
    <lineage>
        <taxon>Eukaryota</taxon>
        <taxon>Metazoa</taxon>
        <taxon>Chordata</taxon>
        <taxon>Craniata</taxon>
        <taxon>Vertebrata</taxon>
        <taxon>Euteleostomi</taxon>
        <taxon>Mammalia</taxon>
        <taxon>Eutheria</taxon>
        <taxon>Euarchontoglires</taxon>
        <taxon>Primates</taxon>
        <taxon>Strepsirrhini</taxon>
        <taxon>Lemuriformes</taxon>
        <taxon>Lemuridae</taxon>
        <taxon>Prolemur</taxon>
    </lineage>
</organism>
<name>A0A8C8ZTH3_PROSS</name>
<feature type="region of interest" description="Disordered" evidence="22">
    <location>
        <begin position="406"/>
        <end position="436"/>
    </location>
</feature>
<evidence type="ECO:0000259" key="23">
    <source>
        <dbReference type="PROSITE" id="PS51479"/>
    </source>
</evidence>
<keyword evidence="4" id="KW-0963">Cytoplasm</keyword>
<protein>
    <recommendedName>
        <fullName evidence="21">RNA polymerase II subunit B1 CTD phosphatase RPAP2 homolog</fullName>
        <ecNumber evidence="21">3.1.3.16</ecNumber>
    </recommendedName>
</protein>
<comment type="catalytic activity">
    <reaction evidence="19 21">
        <text>O-phospho-L-threonyl-[protein] + H2O = L-threonyl-[protein] + phosphate</text>
        <dbReference type="Rhea" id="RHEA:47004"/>
        <dbReference type="Rhea" id="RHEA-COMP:11060"/>
        <dbReference type="Rhea" id="RHEA-COMP:11605"/>
        <dbReference type="ChEBI" id="CHEBI:15377"/>
        <dbReference type="ChEBI" id="CHEBI:30013"/>
        <dbReference type="ChEBI" id="CHEBI:43474"/>
        <dbReference type="ChEBI" id="CHEBI:61977"/>
        <dbReference type="EC" id="3.1.3.16"/>
    </reaction>
</comment>
<evidence type="ECO:0000256" key="22">
    <source>
        <dbReference type="SAM" id="MobiDB-lite"/>
    </source>
</evidence>
<dbReference type="Ensembl" id="ENSPSMT00000025396.1">
    <property type="protein sequence ID" value="ENSPSMP00000021884.1"/>
    <property type="gene ID" value="ENSPSMG00000015467.1"/>
</dbReference>
<evidence type="ECO:0000256" key="15">
    <source>
        <dbReference type="ARBA" id="ARBA00023242"/>
    </source>
</evidence>
<evidence type="ECO:0000256" key="13">
    <source>
        <dbReference type="ARBA" id="ARBA00023054"/>
    </source>
</evidence>
<feature type="compositionally biased region" description="Basic residues" evidence="22">
    <location>
        <begin position="10"/>
        <end position="20"/>
    </location>
</feature>
<keyword evidence="9 21" id="KW-0862">Zinc</keyword>
<feature type="compositionally biased region" description="Polar residues" evidence="22">
    <location>
        <begin position="222"/>
        <end position="236"/>
    </location>
</feature>
<feature type="domain" description="RTR1-type" evidence="23">
    <location>
        <begin position="77"/>
        <end position="160"/>
    </location>
</feature>
<feature type="compositionally biased region" description="Polar residues" evidence="22">
    <location>
        <begin position="21"/>
        <end position="31"/>
    </location>
</feature>
<evidence type="ECO:0000256" key="9">
    <source>
        <dbReference type="ARBA" id="ARBA00022833"/>
    </source>
</evidence>
<dbReference type="GO" id="GO:0008420">
    <property type="term" value="F:RNA polymerase II CTD heptapeptide repeat phosphatase activity"/>
    <property type="evidence" value="ECO:0007669"/>
    <property type="project" value="UniProtKB-UniRule"/>
</dbReference>
<keyword evidence="14" id="KW-0804">Transcription</keyword>
<comment type="subcellular location">
    <subcellularLocation>
        <location evidence="2">Cytoplasm</location>
    </subcellularLocation>
    <subcellularLocation>
        <location evidence="1 21">Nucleus</location>
    </subcellularLocation>
</comment>
<evidence type="ECO:0000256" key="18">
    <source>
        <dbReference type="ARBA" id="ARBA00047761"/>
    </source>
</evidence>
<dbReference type="AlphaFoldDB" id="A0A8C8ZTH3"/>
<dbReference type="Gene3D" id="1.25.40.820">
    <property type="match status" value="1"/>
</dbReference>
<keyword evidence="8 21" id="KW-0378">Hydrolase</keyword>
<evidence type="ECO:0000256" key="3">
    <source>
        <dbReference type="ARBA" id="ARBA00005676"/>
    </source>
</evidence>
<reference evidence="24" key="2">
    <citation type="submission" date="2025-09" db="UniProtKB">
        <authorList>
            <consortium name="Ensembl"/>
        </authorList>
    </citation>
    <scope>IDENTIFICATION</scope>
</reference>
<evidence type="ECO:0000256" key="5">
    <source>
        <dbReference type="ARBA" id="ARBA00022553"/>
    </source>
</evidence>
<dbReference type="GO" id="GO:0036499">
    <property type="term" value="P:PERK-mediated unfolded protein response"/>
    <property type="evidence" value="ECO:0007669"/>
    <property type="project" value="Ensembl"/>
</dbReference>
<dbReference type="PANTHER" id="PTHR14732:SF0">
    <property type="entry name" value="RNA POLYMERASE II SUBUNIT B1 CTD PHOSPHATASE RPAP2-RELATED"/>
    <property type="match status" value="1"/>
</dbReference>
<keyword evidence="12" id="KW-0805">Transcription regulation</keyword>
<sequence>MADRVAPRSVGRKAGAHRSSRNAAGTKQASALKQEDASKRKAELEAAVRKKIEFERKALHIVEQLLEENITEDFLMECGKFISPAHYRDVVDERSIVKLCGYPLCQKRLGIVPKQKYKISTKTNKVYDITERKSFCSNFCYQASKFFEAQIPKTPVWVREEERHPDFQLLKEGQSGYSGEEVQLCSKAIKTSDVDNSSHFEKQCESSSSSTHSDSSSDNEQDFISSILPGNSTSIRPQLHTKSIMKKKACQKVNSKHKGKEQTVVGVTEQLGNCRLDSEEKAAAHELPLQKVNTQISSNSTLPERLKASENSENKYNRSEITLVGISKKSAEHFKRKFAKSNQVSRSVSSSVQVGPEVAKTNLLKVLKETLIEWKTEETLRFLYGQNYASVCLKPSSASLIKEELDEDDINSDPDSHSPAWREPQNSLDESLPFRGSDTAIKPLPSYENLKKETEKLNLRIREFYRGRYVLNEETTKSQDSEEHDPTFPLIDSSSQNQIRKRIVLEKLSKVLPGLSGPLQITLGDIHTQLKNLVQTFRLTNRNIIHKPAEWTLIAMVLLSLLTPTLGIQKHSQENMMFTQFIATLLEELHLTNEDLESLTIIFRTSCPE</sequence>
<dbReference type="GO" id="GO:0005929">
    <property type="term" value="C:cilium"/>
    <property type="evidence" value="ECO:0007669"/>
    <property type="project" value="Ensembl"/>
</dbReference>
<dbReference type="GO" id="GO:0043175">
    <property type="term" value="F:RNA polymerase core enzyme binding"/>
    <property type="evidence" value="ECO:0007669"/>
    <property type="project" value="UniProtKB-UniRule"/>
</dbReference>
<evidence type="ECO:0000256" key="11">
    <source>
        <dbReference type="ARBA" id="ARBA00022990"/>
    </source>
</evidence>
<dbReference type="PROSITE" id="PS51479">
    <property type="entry name" value="ZF_RTR1"/>
    <property type="match status" value="1"/>
</dbReference>
<dbReference type="GeneTree" id="ENSGT00390000017965"/>
<evidence type="ECO:0000313" key="24">
    <source>
        <dbReference type="Ensembl" id="ENSPSMP00000021884.1"/>
    </source>
</evidence>
<comment type="subunit">
    <text evidence="16">Associates with the RNA polymerase II complex. Interacts with transcribing RNA polymerase II phosphorylated on 'Ser-7' on CTD.</text>
</comment>
<evidence type="ECO:0000256" key="7">
    <source>
        <dbReference type="ARBA" id="ARBA00022771"/>
    </source>
</evidence>
<dbReference type="PANTHER" id="PTHR14732">
    <property type="entry name" value="RNA POLYMERASE II SUBUNIT B1 CTD PHOSPHATASE RPAP2-RELATED"/>
    <property type="match status" value="1"/>
</dbReference>
<dbReference type="FunFam" id="1.25.40.820:FF:000001">
    <property type="entry name" value="RNA polymerase II subunit B1 CTD phosphatase Rpap2"/>
    <property type="match status" value="1"/>
</dbReference>
<feature type="region of interest" description="Disordered" evidence="22">
    <location>
        <begin position="200"/>
        <end position="240"/>
    </location>
</feature>
<feature type="region of interest" description="Disordered" evidence="22">
    <location>
        <begin position="1"/>
        <end position="37"/>
    </location>
</feature>
<dbReference type="Proteomes" id="UP000694414">
    <property type="component" value="Unplaced"/>
</dbReference>
<evidence type="ECO:0000256" key="12">
    <source>
        <dbReference type="ARBA" id="ARBA00023015"/>
    </source>
</evidence>
<keyword evidence="11" id="KW-0007">Acetylation</keyword>
<dbReference type="GO" id="GO:0005730">
    <property type="term" value="C:nucleolus"/>
    <property type="evidence" value="ECO:0007669"/>
    <property type="project" value="Ensembl"/>
</dbReference>
<evidence type="ECO:0000256" key="1">
    <source>
        <dbReference type="ARBA" id="ARBA00004123"/>
    </source>
</evidence>
<dbReference type="GO" id="GO:0097550">
    <property type="term" value="C:transcription preinitiation complex"/>
    <property type="evidence" value="ECO:0007669"/>
    <property type="project" value="Ensembl"/>
</dbReference>
<evidence type="ECO:0000256" key="14">
    <source>
        <dbReference type="ARBA" id="ARBA00023163"/>
    </source>
</evidence>